<dbReference type="AlphaFoldDB" id="A0A1H5N839"/>
<name>A0A1H5N839_9PSED</name>
<proteinExistence type="predicted"/>
<reference evidence="2 3" key="1">
    <citation type="submission" date="2016-10" db="EMBL/GenBank/DDBJ databases">
        <authorList>
            <person name="de Groot N.N."/>
        </authorList>
    </citation>
    <scope>NUCLEOTIDE SEQUENCE [LARGE SCALE GENOMIC DNA]</scope>
    <source>
        <strain evidence="2 3">BS3265</strain>
    </source>
</reference>
<evidence type="ECO:0008006" key="4">
    <source>
        <dbReference type="Google" id="ProtNLM"/>
    </source>
</evidence>
<dbReference type="EMBL" id="FNUA01000002">
    <property type="protein sequence ID" value="SEE97051.1"/>
    <property type="molecule type" value="Genomic_DNA"/>
</dbReference>
<accession>A0A1H5N839</accession>
<dbReference type="Proteomes" id="UP000199129">
    <property type="component" value="Unassembled WGS sequence"/>
</dbReference>
<feature type="chain" id="PRO_5011536409" description="Ig-like domain-containing protein" evidence="1">
    <location>
        <begin position="25"/>
        <end position="125"/>
    </location>
</feature>
<evidence type="ECO:0000313" key="3">
    <source>
        <dbReference type="Proteomes" id="UP000199129"/>
    </source>
</evidence>
<protein>
    <recommendedName>
        <fullName evidence="4">Ig-like domain-containing protein</fullName>
    </recommendedName>
</protein>
<evidence type="ECO:0000313" key="2">
    <source>
        <dbReference type="EMBL" id="SEE97051.1"/>
    </source>
</evidence>
<organism evidence="2 3">
    <name type="scientific">Pseudomonas palleroniana</name>
    <dbReference type="NCBI Taxonomy" id="191390"/>
    <lineage>
        <taxon>Bacteria</taxon>
        <taxon>Pseudomonadati</taxon>
        <taxon>Pseudomonadota</taxon>
        <taxon>Gammaproteobacteria</taxon>
        <taxon>Pseudomonadales</taxon>
        <taxon>Pseudomonadaceae</taxon>
        <taxon>Pseudomonas</taxon>
    </lineage>
</organism>
<evidence type="ECO:0000256" key="1">
    <source>
        <dbReference type="SAM" id="SignalP"/>
    </source>
</evidence>
<feature type="signal peptide" evidence="1">
    <location>
        <begin position="1"/>
        <end position="24"/>
    </location>
</feature>
<keyword evidence="1" id="KW-0732">Signal</keyword>
<sequence>MGNHVARYALFAFPLFMLCQPVQAASWQICSLELRVTDVLKHPYPKLQAQILKVSPTSTTAECPEEGATLTFIPETTDYQSQIPRREWPKKGQSVRVNYRYLDGTCKGDGHSHACRIEHYPLAGS</sequence>
<gene>
    <name evidence="2" type="ORF">SAMN04490198_3928</name>
</gene>